<evidence type="ECO:0000256" key="2">
    <source>
        <dbReference type="ARBA" id="ARBA00023043"/>
    </source>
</evidence>
<dbReference type="AlphaFoldDB" id="A0AA88HGZ4"/>
<comment type="caution">
    <text evidence="4">The sequence shown here is derived from an EMBL/GenBank/DDBJ whole genome shotgun (WGS) entry which is preliminary data.</text>
</comment>
<dbReference type="PANTHER" id="PTHR24198:SF165">
    <property type="entry name" value="ANKYRIN REPEAT-CONTAINING PROTEIN-RELATED"/>
    <property type="match status" value="1"/>
</dbReference>
<dbReference type="InterPro" id="IPR002110">
    <property type="entry name" value="Ankyrin_rpt"/>
</dbReference>
<dbReference type="Pfam" id="PF12796">
    <property type="entry name" value="Ank_2"/>
    <property type="match status" value="1"/>
</dbReference>
<organism evidence="4 5">
    <name type="scientific">Artemia franciscana</name>
    <name type="common">Brine shrimp</name>
    <name type="synonym">Artemia sanfranciscana</name>
    <dbReference type="NCBI Taxonomy" id="6661"/>
    <lineage>
        <taxon>Eukaryota</taxon>
        <taxon>Metazoa</taxon>
        <taxon>Ecdysozoa</taxon>
        <taxon>Arthropoda</taxon>
        <taxon>Crustacea</taxon>
        <taxon>Branchiopoda</taxon>
        <taxon>Anostraca</taxon>
        <taxon>Artemiidae</taxon>
        <taxon>Artemia</taxon>
    </lineage>
</organism>
<accession>A0AA88HGZ4</accession>
<reference evidence="4" key="1">
    <citation type="submission" date="2023-07" db="EMBL/GenBank/DDBJ databases">
        <title>Chromosome-level genome assembly of Artemia franciscana.</title>
        <authorList>
            <person name="Jo E."/>
        </authorList>
    </citation>
    <scope>NUCLEOTIDE SEQUENCE</scope>
    <source>
        <tissue evidence="4">Whole body</tissue>
    </source>
</reference>
<proteinExistence type="predicted"/>
<evidence type="ECO:0000256" key="3">
    <source>
        <dbReference type="PROSITE-ProRule" id="PRU00023"/>
    </source>
</evidence>
<dbReference type="Proteomes" id="UP001187531">
    <property type="component" value="Unassembled WGS sequence"/>
</dbReference>
<keyword evidence="1" id="KW-0677">Repeat</keyword>
<dbReference type="EMBL" id="JAVRJZ010000021">
    <property type="protein sequence ID" value="KAK2705082.1"/>
    <property type="molecule type" value="Genomic_DNA"/>
</dbReference>
<evidence type="ECO:0000256" key="1">
    <source>
        <dbReference type="ARBA" id="ARBA00022737"/>
    </source>
</evidence>
<feature type="repeat" description="ANK" evidence="3">
    <location>
        <begin position="54"/>
        <end position="86"/>
    </location>
</feature>
<keyword evidence="5" id="KW-1185">Reference proteome</keyword>
<name>A0AA88HGZ4_ARTSF</name>
<dbReference type="SMART" id="SM00248">
    <property type="entry name" value="ANK"/>
    <property type="match status" value="2"/>
</dbReference>
<gene>
    <name evidence="4" type="ORF">QYM36_017204</name>
</gene>
<feature type="non-terminal residue" evidence="4">
    <location>
        <position position="1"/>
    </location>
</feature>
<dbReference type="PANTHER" id="PTHR24198">
    <property type="entry name" value="ANKYRIN REPEAT AND PROTEIN KINASE DOMAIN-CONTAINING PROTEIN"/>
    <property type="match status" value="1"/>
</dbReference>
<feature type="repeat" description="ANK" evidence="3">
    <location>
        <begin position="21"/>
        <end position="53"/>
    </location>
</feature>
<dbReference type="Gene3D" id="1.25.40.20">
    <property type="entry name" value="Ankyrin repeat-containing domain"/>
    <property type="match status" value="1"/>
</dbReference>
<sequence length="138" mass="15426">SREVVQLLLDSGANVDAKREDSDTPLHIAVLNKKETIVELLLRYGAKVDNQDRNGKTALRLAVENGSLPTIEDIFKCSPDINNQSNRECLKISVCGYVRWFEEVVEALLEYGFGLNPEDASNIELLHSAVEKTEYASF</sequence>
<dbReference type="PROSITE" id="PS50088">
    <property type="entry name" value="ANK_REPEAT"/>
    <property type="match status" value="2"/>
</dbReference>
<keyword evidence="2 3" id="KW-0040">ANK repeat</keyword>
<dbReference type="SUPFAM" id="SSF48403">
    <property type="entry name" value="Ankyrin repeat"/>
    <property type="match status" value="1"/>
</dbReference>
<evidence type="ECO:0008006" key="6">
    <source>
        <dbReference type="Google" id="ProtNLM"/>
    </source>
</evidence>
<dbReference type="InterPro" id="IPR036770">
    <property type="entry name" value="Ankyrin_rpt-contain_sf"/>
</dbReference>
<evidence type="ECO:0000313" key="5">
    <source>
        <dbReference type="Proteomes" id="UP001187531"/>
    </source>
</evidence>
<evidence type="ECO:0000313" key="4">
    <source>
        <dbReference type="EMBL" id="KAK2705082.1"/>
    </source>
</evidence>
<protein>
    <recommendedName>
        <fullName evidence="6">Ankyrin repeat protein</fullName>
    </recommendedName>
</protein>
<dbReference type="PROSITE" id="PS50297">
    <property type="entry name" value="ANK_REP_REGION"/>
    <property type="match status" value="1"/>
</dbReference>